<feature type="domain" description="Acyl-CoA oxidase/dehydrogenase middle" evidence="8">
    <location>
        <begin position="131"/>
        <end position="224"/>
    </location>
</feature>
<dbReference type="OrthoDB" id="9780544at2"/>
<dbReference type="EMBL" id="CP060053">
    <property type="protein sequence ID" value="QNE07369.1"/>
    <property type="molecule type" value="Genomic_DNA"/>
</dbReference>
<comment type="similarity">
    <text evidence="2 6">Belongs to the acyl-CoA dehydrogenase family.</text>
</comment>
<reference evidence="10 12" key="1">
    <citation type="submission" date="2017-01" db="EMBL/GenBank/DDBJ databases">
        <title>Complete genome sequence of esterase-producing bacterium Croceicoccus marinus E4A9.</title>
        <authorList>
            <person name="Wu Y.-H."/>
            <person name="Cheng H."/>
            <person name="Xu L."/>
            <person name="Huo Y.-Y."/>
            <person name="Wang C.-S."/>
            <person name="Xu X.-W."/>
        </authorList>
    </citation>
    <scope>NUCLEOTIDE SEQUENCE [LARGE SCALE GENOMIC DNA]</scope>
    <source>
        <strain evidence="10 12">E4A9</strain>
        <plasmid evidence="10">pCME4A9I</plasmid>
        <plasmid evidence="12">Plasmid pcme4a9i</plasmid>
    </source>
</reference>
<accession>A0A1Z1FGD4</accession>
<organism evidence="10 12">
    <name type="scientific">Croceicoccus marinus</name>
    <dbReference type="NCBI Taxonomy" id="450378"/>
    <lineage>
        <taxon>Bacteria</taxon>
        <taxon>Pseudomonadati</taxon>
        <taxon>Pseudomonadota</taxon>
        <taxon>Alphaproteobacteria</taxon>
        <taxon>Sphingomonadales</taxon>
        <taxon>Erythrobacteraceae</taxon>
        <taxon>Croceicoccus</taxon>
    </lineage>
</organism>
<evidence type="ECO:0000313" key="10">
    <source>
        <dbReference type="EMBL" id="ARU17864.1"/>
    </source>
</evidence>
<dbReference type="PANTHER" id="PTHR43292">
    <property type="entry name" value="ACYL-COA DEHYDROGENASE"/>
    <property type="match status" value="1"/>
</dbReference>
<dbReference type="SUPFAM" id="SSF56645">
    <property type="entry name" value="Acyl-CoA dehydrogenase NM domain-like"/>
    <property type="match status" value="1"/>
</dbReference>
<keyword evidence="3 6" id="KW-0285">Flavoprotein</keyword>
<dbReference type="Gene3D" id="1.10.540.10">
    <property type="entry name" value="Acyl-CoA dehydrogenase/oxidase, N-terminal domain"/>
    <property type="match status" value="1"/>
</dbReference>
<geneLocation type="plasmid" evidence="10">
    <name>pCME4A9I</name>
</geneLocation>
<evidence type="ECO:0000259" key="9">
    <source>
        <dbReference type="Pfam" id="PF02771"/>
    </source>
</evidence>
<sequence>MADDLAAFRAETRAWLESNCPPEMRTPPRSDADVCWGGRKFQPSSPAQAEWLRAMGERGWTVPDWPAEYGGGGLTAAEAKVLREEMAALACRNPLQSFGISMLGPALLKYGTEEQKHEHLPRIARGEIRWCQGYSEPNAGSDLASLATRAEDMGDHFIVNGQKVWTSYADKADMIFCLVRTDTSSKQGGISFLLFDMEQEGVSTKPIRLISGYSPFCETFFDDVKVPKSNVVGEINKGWDVAKYLLGHEREMISGMGSRGGGASVPDTALHHLGRDEDGRLDDPVLRARIALFEVRSRAFAAMAERFIDTLKAGKAHAAQPSMMKYFGTELNKQRHELLMAAGGHDALEWDSEGSNGGAAPRAWLRTRANSIEGGTSEIQLNIIAKRILDLPGG</sequence>
<dbReference type="GO" id="GO:0005886">
    <property type="term" value="C:plasma membrane"/>
    <property type="evidence" value="ECO:0007669"/>
    <property type="project" value="TreeGrafter"/>
</dbReference>
<dbReference type="RefSeq" id="WP_066850184.1">
    <property type="nucleotide sequence ID" value="NZ_CP019603.1"/>
</dbReference>
<dbReference type="AlphaFoldDB" id="A0A1Z1FGD4"/>
<dbReference type="STRING" id="450378.GCA_001661675_03247"/>
<geneLocation type="plasmid" evidence="11 13">
    <name>plas1</name>
</geneLocation>
<dbReference type="InterPro" id="IPR013786">
    <property type="entry name" value="AcylCoA_DH/ox_N"/>
</dbReference>
<evidence type="ECO:0000256" key="1">
    <source>
        <dbReference type="ARBA" id="ARBA00001974"/>
    </source>
</evidence>
<dbReference type="GO" id="GO:0050660">
    <property type="term" value="F:flavin adenine dinucleotide binding"/>
    <property type="evidence" value="ECO:0007669"/>
    <property type="project" value="InterPro"/>
</dbReference>
<dbReference type="EMBL" id="CP019603">
    <property type="protein sequence ID" value="ARU17864.1"/>
    <property type="molecule type" value="Genomic_DNA"/>
</dbReference>
<feature type="domain" description="Acyl-CoA dehydrogenase/oxidase C-terminal" evidence="7">
    <location>
        <begin position="236"/>
        <end position="389"/>
    </location>
</feature>
<evidence type="ECO:0000259" key="8">
    <source>
        <dbReference type="Pfam" id="PF02770"/>
    </source>
</evidence>
<keyword evidence="5 6" id="KW-0560">Oxidoreductase</keyword>
<comment type="cofactor">
    <cofactor evidence="1 6">
        <name>FAD</name>
        <dbReference type="ChEBI" id="CHEBI:57692"/>
    </cofactor>
</comment>
<dbReference type="Gene3D" id="1.20.140.10">
    <property type="entry name" value="Butyryl-CoA Dehydrogenase, subunit A, domain 3"/>
    <property type="match status" value="1"/>
</dbReference>
<evidence type="ECO:0000256" key="3">
    <source>
        <dbReference type="ARBA" id="ARBA00022630"/>
    </source>
</evidence>
<dbReference type="SUPFAM" id="SSF47203">
    <property type="entry name" value="Acyl-CoA dehydrogenase C-terminal domain-like"/>
    <property type="match status" value="1"/>
</dbReference>
<dbReference type="Pfam" id="PF02770">
    <property type="entry name" value="Acyl-CoA_dh_M"/>
    <property type="match status" value="1"/>
</dbReference>
<dbReference type="InterPro" id="IPR009075">
    <property type="entry name" value="AcylCo_DH/oxidase_C"/>
</dbReference>
<dbReference type="FunFam" id="2.40.110.10:FF:000011">
    <property type="entry name" value="Acyl-CoA dehydrogenase FadE34"/>
    <property type="match status" value="1"/>
</dbReference>
<gene>
    <name evidence="10" type="ORF">A9D14_16160</name>
    <name evidence="11" type="ORF">H4O24_15875</name>
</gene>
<geneLocation type="plasmid" evidence="12">
    <name>pcme4a9i</name>
</geneLocation>
<evidence type="ECO:0000313" key="11">
    <source>
        <dbReference type="EMBL" id="QNE07369.1"/>
    </source>
</evidence>
<dbReference type="InterPro" id="IPR052161">
    <property type="entry name" value="Mycobact_Acyl-CoA_DH"/>
</dbReference>
<name>A0A1Z1FGD4_9SPHN</name>
<evidence type="ECO:0000313" key="13">
    <source>
        <dbReference type="Proteomes" id="UP000515297"/>
    </source>
</evidence>
<keyword evidence="12" id="KW-1185">Reference proteome</keyword>
<reference evidence="11 13" key="2">
    <citation type="submission" date="2020-08" db="EMBL/GenBank/DDBJ databases">
        <authorList>
            <person name="Liu G."/>
            <person name="Sun C."/>
        </authorList>
    </citation>
    <scope>NUCLEOTIDE SEQUENCE [LARGE SCALE GENOMIC DNA]</scope>
    <source>
        <strain evidence="11 13">OT19</strain>
        <plasmid evidence="11 13">plas1</plasmid>
    </source>
</reference>
<evidence type="ECO:0000256" key="5">
    <source>
        <dbReference type="ARBA" id="ARBA00023002"/>
    </source>
</evidence>
<keyword evidence="10" id="KW-0614">Plasmid</keyword>
<dbReference type="Pfam" id="PF02771">
    <property type="entry name" value="Acyl-CoA_dh_N"/>
    <property type="match status" value="1"/>
</dbReference>
<dbReference type="Proteomes" id="UP000195807">
    <property type="component" value="Plasmid pCME4A9I"/>
</dbReference>
<evidence type="ECO:0000256" key="6">
    <source>
        <dbReference type="RuleBase" id="RU362125"/>
    </source>
</evidence>
<evidence type="ECO:0000256" key="2">
    <source>
        <dbReference type="ARBA" id="ARBA00009347"/>
    </source>
</evidence>
<feature type="domain" description="Acyl-CoA dehydrogenase/oxidase N-terminal" evidence="9">
    <location>
        <begin position="46"/>
        <end position="127"/>
    </location>
</feature>
<evidence type="ECO:0000256" key="4">
    <source>
        <dbReference type="ARBA" id="ARBA00022827"/>
    </source>
</evidence>
<keyword evidence="4 6" id="KW-0274">FAD</keyword>
<dbReference type="InterPro" id="IPR006091">
    <property type="entry name" value="Acyl-CoA_Oxase/DH_mid-dom"/>
</dbReference>
<protein>
    <submittedName>
        <fullName evidence="10 11">Acyl-CoA dehydrogenase</fullName>
    </submittedName>
</protein>
<dbReference type="Pfam" id="PF00441">
    <property type="entry name" value="Acyl-CoA_dh_1"/>
    <property type="match status" value="1"/>
</dbReference>
<dbReference type="InterPro" id="IPR036250">
    <property type="entry name" value="AcylCo_DH-like_C"/>
</dbReference>
<dbReference type="InterPro" id="IPR009100">
    <property type="entry name" value="AcylCoA_DH/oxidase_NM_dom_sf"/>
</dbReference>
<dbReference type="KEGG" id="cman:A9D14_16160"/>
<dbReference type="Gene3D" id="2.40.110.10">
    <property type="entry name" value="Butyryl-CoA Dehydrogenase, subunit A, domain 2"/>
    <property type="match status" value="1"/>
</dbReference>
<dbReference type="InterPro" id="IPR037069">
    <property type="entry name" value="AcylCoA_DH/ox_N_sf"/>
</dbReference>
<proteinExistence type="inferred from homology"/>
<dbReference type="Proteomes" id="UP000515297">
    <property type="component" value="Plasmid plas1"/>
</dbReference>
<evidence type="ECO:0000259" key="7">
    <source>
        <dbReference type="Pfam" id="PF00441"/>
    </source>
</evidence>
<dbReference type="GO" id="GO:0016627">
    <property type="term" value="F:oxidoreductase activity, acting on the CH-CH group of donors"/>
    <property type="evidence" value="ECO:0007669"/>
    <property type="project" value="InterPro"/>
</dbReference>
<evidence type="ECO:0000313" key="12">
    <source>
        <dbReference type="Proteomes" id="UP000195807"/>
    </source>
</evidence>
<dbReference type="InterPro" id="IPR046373">
    <property type="entry name" value="Acyl-CoA_Oxase/DH_mid-dom_sf"/>
</dbReference>
<dbReference type="PANTHER" id="PTHR43292:SF3">
    <property type="entry name" value="ACYL-COA DEHYDROGENASE FADE29"/>
    <property type="match status" value="1"/>
</dbReference>